<dbReference type="RefSeq" id="WP_023906405.1">
    <property type="nucleotide sequence ID" value="NZ_CP009790.1"/>
</dbReference>
<reference evidence="3" key="1">
    <citation type="submission" date="2014-11" db="EMBL/GenBank/DDBJ databases">
        <title>Xylella fastidiosa Hib4 Genome Sequencing.</title>
        <authorList>
            <person name="Pierry P.M."/>
            <person name="da Silva A.M."/>
        </authorList>
    </citation>
    <scope>NUCLEOTIDE SEQUENCE [LARGE SCALE GENOMIC DNA]</scope>
    <source>
        <strain evidence="3">Hib4</strain>
    </source>
</reference>
<accession>A0ABC8ACR1</accession>
<sequence length="99" mass="11204">MNKFKAIMIALNVSFESFISSALLEERVSRLRIKIVLFIVSILIFLCFVFTEMDVSSFGVGGWVIFGSIYLAVLLSINYYFDSNFNPDGSLKKKKDASE</sequence>
<keyword evidence="1" id="KW-1133">Transmembrane helix</keyword>
<evidence type="ECO:0000256" key="1">
    <source>
        <dbReference type="SAM" id="Phobius"/>
    </source>
</evidence>
<evidence type="ECO:0000313" key="2">
    <source>
        <dbReference type="EMBL" id="ALR06260.1"/>
    </source>
</evidence>
<dbReference type="EMBL" id="CP009885">
    <property type="protein sequence ID" value="ALR06260.1"/>
    <property type="molecule type" value="Genomic_DNA"/>
</dbReference>
<name>A0ABC8ACR1_XYLFS</name>
<organism evidence="2 3">
    <name type="scientific">Xylella fastidiosa</name>
    <dbReference type="NCBI Taxonomy" id="2371"/>
    <lineage>
        <taxon>Bacteria</taxon>
        <taxon>Pseudomonadati</taxon>
        <taxon>Pseudomonadota</taxon>
        <taxon>Gammaproteobacteria</taxon>
        <taxon>Lysobacterales</taxon>
        <taxon>Lysobacteraceae</taxon>
        <taxon>Xylella</taxon>
    </lineage>
</organism>
<feature type="transmembrane region" description="Helical" evidence="1">
    <location>
        <begin position="31"/>
        <end position="51"/>
    </location>
</feature>
<protein>
    <submittedName>
        <fullName evidence="2">Uncharacterized protein</fullName>
    </submittedName>
</protein>
<feature type="transmembrane region" description="Helical" evidence="1">
    <location>
        <begin position="63"/>
        <end position="81"/>
    </location>
</feature>
<keyword evidence="1" id="KW-0472">Membrane</keyword>
<proteinExistence type="predicted"/>
<dbReference type="AlphaFoldDB" id="A0ABC8ACR1"/>
<dbReference type="Proteomes" id="UP000196980">
    <property type="component" value="Chromosome"/>
</dbReference>
<keyword evidence="1" id="KW-0812">Transmembrane</keyword>
<evidence type="ECO:0000313" key="3">
    <source>
        <dbReference type="Proteomes" id="UP000196980"/>
    </source>
</evidence>
<dbReference type="KEGG" id="xfh:XFHB_04700"/>
<gene>
    <name evidence="2" type="ORF">XFHB_04700</name>
</gene>